<dbReference type="Pfam" id="PF10098">
    <property type="entry name" value="DUF2336"/>
    <property type="match status" value="1"/>
</dbReference>
<dbReference type="EMBL" id="QFOT01000006">
    <property type="protein sequence ID" value="PZP57162.1"/>
    <property type="molecule type" value="Genomic_DNA"/>
</dbReference>
<evidence type="ECO:0008006" key="4">
    <source>
        <dbReference type="Google" id="ProtNLM"/>
    </source>
</evidence>
<reference evidence="2 3" key="1">
    <citation type="submission" date="2017-08" db="EMBL/GenBank/DDBJ databases">
        <title>Infants hospitalized years apart are colonized by the same room-sourced microbial strains.</title>
        <authorList>
            <person name="Brooks B."/>
            <person name="Olm M.R."/>
            <person name="Firek B.A."/>
            <person name="Baker R."/>
            <person name="Thomas B.C."/>
            <person name="Morowitz M.J."/>
            <person name="Banfield J.F."/>
        </authorList>
    </citation>
    <scope>NUCLEOTIDE SEQUENCE [LARGE SCALE GENOMIC DNA]</scope>
    <source>
        <strain evidence="2">S2_006_000_R2_64</strain>
    </source>
</reference>
<gene>
    <name evidence="2" type="ORF">DI586_01260</name>
</gene>
<protein>
    <recommendedName>
        <fullName evidence="4">DUF2336 domain-containing protein</fullName>
    </recommendedName>
</protein>
<name>A0A2W5HNB5_9BACT</name>
<sequence>MAWGTLGHTKDVEPLLVRLYDSHRIYQLAEDKQPEARSELSHIVSGLLAMDLKQTEKELIADILINLMRQAEKDLRQAVAERLSVLENAPLRLVLFMAQDEIGVAETILRSSPVLNDLDLLYLIQSKDSGYWQAIAARQNLNEPVVDALADTRDIATATTLAQNDTVHFSNFALGVLTELAEKSKDVARPLLTRQDIPDTIVRKIYALVGQEMEKTISSSLHNELSVLESVKDILQEFSHETKNDFEPTPAMIKAANLFREKGLLTTELMIKTLKRGQISSFIAQLSSVASIRSPKIIELLKPENGHGLAALLRSQRMTRDDFISVYLMTGKLRGSADRTDPVAFNMAVAYFEGLGYEQSLKIMAQYKV</sequence>
<evidence type="ECO:0000313" key="2">
    <source>
        <dbReference type="EMBL" id="PZP57162.1"/>
    </source>
</evidence>
<comment type="caution">
    <text evidence="2">The sequence shown here is derived from an EMBL/GenBank/DDBJ whole genome shotgun (WGS) entry which is preliminary data.</text>
</comment>
<organism evidence="2 3">
    <name type="scientific">Micavibrio aeruginosavorus</name>
    <dbReference type="NCBI Taxonomy" id="349221"/>
    <lineage>
        <taxon>Bacteria</taxon>
        <taxon>Pseudomonadati</taxon>
        <taxon>Bdellovibrionota</taxon>
        <taxon>Bdellovibrionia</taxon>
        <taxon>Bdellovibrionales</taxon>
        <taxon>Pseudobdellovibrionaceae</taxon>
        <taxon>Micavibrio</taxon>
    </lineage>
</organism>
<accession>A0A2W5HNB5</accession>
<evidence type="ECO:0000313" key="3">
    <source>
        <dbReference type="Proteomes" id="UP000249739"/>
    </source>
</evidence>
<dbReference type="Proteomes" id="UP000249739">
    <property type="component" value="Unassembled WGS sequence"/>
</dbReference>
<keyword evidence="1" id="KW-0175">Coiled coil</keyword>
<proteinExistence type="predicted"/>
<dbReference type="AlphaFoldDB" id="A0A2W5HNB5"/>
<evidence type="ECO:0000256" key="1">
    <source>
        <dbReference type="SAM" id="Coils"/>
    </source>
</evidence>
<feature type="coiled-coil region" evidence="1">
    <location>
        <begin position="61"/>
        <end position="88"/>
    </location>
</feature>
<dbReference type="InterPro" id="IPR019285">
    <property type="entry name" value="DUF2336"/>
</dbReference>